<dbReference type="PANTHER" id="PTHR36121:SF1">
    <property type="entry name" value="PROTEIN SXY"/>
    <property type="match status" value="1"/>
</dbReference>
<dbReference type="InterPro" id="IPR047525">
    <property type="entry name" value="TfoX-like"/>
</dbReference>
<dbReference type="Pfam" id="PF04994">
    <property type="entry name" value="TfoX_C"/>
    <property type="match status" value="1"/>
</dbReference>
<dbReference type="Gene3D" id="1.10.150.20">
    <property type="entry name" value="5' to 3' exonuclease, C-terminal subdomain"/>
    <property type="match status" value="1"/>
</dbReference>
<proteinExistence type="predicted"/>
<dbReference type="PANTHER" id="PTHR36121">
    <property type="entry name" value="PROTEIN SXY"/>
    <property type="match status" value="1"/>
</dbReference>
<evidence type="ECO:0000313" key="3">
    <source>
        <dbReference type="Proteomes" id="UP000248090"/>
    </source>
</evidence>
<dbReference type="Proteomes" id="UP000248090">
    <property type="component" value="Unassembled WGS sequence"/>
</dbReference>
<sequence>MSMALLPNLGPKSAALLAAIGITQAEQIAELGAVGVYHRLEQAGMKVSLNLLWAMAAGLQQRHWTALTASEKARLLMELEEWREWQRMSHAAADSGDT</sequence>
<gene>
    <name evidence="2" type="ORF">WH50_05620</name>
</gene>
<dbReference type="InterPro" id="IPR007077">
    <property type="entry name" value="TfoX_C"/>
</dbReference>
<organism evidence="2 3">
    <name type="scientific">Pokkaliibacter plantistimulans</name>
    <dbReference type="NCBI Taxonomy" id="1635171"/>
    <lineage>
        <taxon>Bacteria</taxon>
        <taxon>Pseudomonadati</taxon>
        <taxon>Pseudomonadota</taxon>
        <taxon>Gammaproteobacteria</taxon>
        <taxon>Oceanospirillales</taxon>
        <taxon>Balneatrichaceae</taxon>
        <taxon>Pokkaliibacter</taxon>
    </lineage>
</organism>
<comment type="caution">
    <text evidence="2">The sequence shown here is derived from an EMBL/GenBank/DDBJ whole genome shotgun (WGS) entry which is preliminary data.</text>
</comment>
<evidence type="ECO:0000259" key="1">
    <source>
        <dbReference type="Pfam" id="PF04994"/>
    </source>
</evidence>
<dbReference type="EMBL" id="LAPT01000022">
    <property type="protein sequence ID" value="PXF32260.1"/>
    <property type="molecule type" value="Genomic_DNA"/>
</dbReference>
<name>A0ABX5M015_9GAMM</name>
<keyword evidence="3" id="KW-1185">Reference proteome</keyword>
<feature type="domain" description="TfoX C-terminal" evidence="1">
    <location>
        <begin position="5"/>
        <end position="78"/>
    </location>
</feature>
<reference evidence="2 3" key="1">
    <citation type="submission" date="2015-03" db="EMBL/GenBank/DDBJ databases">
        <authorList>
            <person name="Krishnan R."/>
            <person name="Midha S."/>
            <person name="Patil P.B."/>
            <person name="Rameshkumar N."/>
        </authorList>
    </citation>
    <scope>NUCLEOTIDE SEQUENCE [LARGE SCALE GENOMIC DNA]</scope>
    <source>
        <strain evidence="2 3">L1E11</strain>
    </source>
</reference>
<evidence type="ECO:0000313" key="2">
    <source>
        <dbReference type="EMBL" id="PXF32260.1"/>
    </source>
</evidence>
<accession>A0ABX5M015</accession>
<protein>
    <recommendedName>
        <fullName evidence="1">TfoX C-terminal domain-containing protein</fullName>
    </recommendedName>
</protein>